<dbReference type="Pfam" id="PF06240">
    <property type="entry name" value="COXG"/>
    <property type="match status" value="1"/>
</dbReference>
<dbReference type="SUPFAM" id="SSF55961">
    <property type="entry name" value="Bet v1-like"/>
    <property type="match status" value="1"/>
</dbReference>
<dbReference type="EMBL" id="AP031322">
    <property type="protein sequence ID" value="BFH73094.1"/>
    <property type="molecule type" value="Genomic_DNA"/>
</dbReference>
<protein>
    <submittedName>
        <fullName evidence="1">CoxG family protein</fullName>
    </submittedName>
</protein>
<dbReference type="KEGG" id="sjv:SJAV_10380"/>
<name>A0AAT9GQY1_9CREN</name>
<evidence type="ECO:0000313" key="1">
    <source>
        <dbReference type="EMBL" id="BFH73094.1"/>
    </source>
</evidence>
<dbReference type="AlphaFoldDB" id="A0AAT9GQY1"/>
<dbReference type="RefSeq" id="WP_369611264.1">
    <property type="nucleotide sequence ID" value="NZ_AP031322.1"/>
</dbReference>
<dbReference type="InterPro" id="IPR010419">
    <property type="entry name" value="CO_DH_gsu"/>
</dbReference>
<reference evidence="1" key="1">
    <citation type="submission" date="2024-03" db="EMBL/GenBank/DDBJ databases">
        <title>Complete genome sequence of Sulfurisphaera javensis strain KD-1.</title>
        <authorList>
            <person name="Sakai H."/>
            <person name="Nur N."/>
            <person name="Suwanto A."/>
            <person name="Kurosawa N."/>
        </authorList>
    </citation>
    <scope>NUCLEOTIDE SEQUENCE</scope>
    <source>
        <strain evidence="1">KD-1</strain>
    </source>
</reference>
<gene>
    <name evidence="1" type="ORF">SJAV_10380</name>
</gene>
<organism evidence="1">
    <name type="scientific">Sulfurisphaera javensis</name>
    <dbReference type="NCBI Taxonomy" id="2049879"/>
    <lineage>
        <taxon>Archaea</taxon>
        <taxon>Thermoproteota</taxon>
        <taxon>Thermoprotei</taxon>
        <taxon>Sulfolobales</taxon>
        <taxon>Sulfolobaceae</taxon>
        <taxon>Sulfurisphaera</taxon>
    </lineage>
</organism>
<proteinExistence type="predicted"/>
<sequence length="133" mass="14759">MSSNVEGKIYANKSIEEILGNYQNFISCIPSVKDIKDRKFKLDAQVDGFNVTVDGELSTFQKEGQSYIYGLKISGPGVTITITTTYKVQGNEISWSSQYKYEGFAVTMIGSLLDTTIQNMITTTNECIKAKLT</sequence>
<accession>A0AAT9GQY1</accession>
<dbReference type="GeneID" id="92353965"/>